<dbReference type="KEGG" id="fax:FUAX_17240"/>
<dbReference type="GO" id="GO:0030313">
    <property type="term" value="C:cell envelope"/>
    <property type="evidence" value="ECO:0007669"/>
    <property type="project" value="UniProtKB-SubCell"/>
</dbReference>
<dbReference type="Pfam" id="PF08534">
    <property type="entry name" value="Redoxin"/>
    <property type="match status" value="1"/>
</dbReference>
<dbReference type="PANTHER" id="PTHR42852">
    <property type="entry name" value="THIOL:DISULFIDE INTERCHANGE PROTEIN DSBE"/>
    <property type="match status" value="1"/>
</dbReference>
<dbReference type="InterPro" id="IPR036249">
    <property type="entry name" value="Thioredoxin-like_sf"/>
</dbReference>
<dbReference type="GO" id="GO:0017004">
    <property type="term" value="P:cytochrome complex assembly"/>
    <property type="evidence" value="ECO:0007669"/>
    <property type="project" value="UniProtKB-KW"/>
</dbReference>
<dbReference type="CDD" id="cd02966">
    <property type="entry name" value="TlpA_like_family"/>
    <property type="match status" value="1"/>
</dbReference>
<name>A0AAU9CV15_9BACT</name>
<evidence type="ECO:0000259" key="6">
    <source>
        <dbReference type="PROSITE" id="PS51352"/>
    </source>
</evidence>
<dbReference type="RefSeq" id="WP_338394502.1">
    <property type="nucleotide sequence ID" value="NZ_AP025314.1"/>
</dbReference>
<dbReference type="Proteomes" id="UP001348817">
    <property type="component" value="Chromosome"/>
</dbReference>
<feature type="signal peptide" evidence="5">
    <location>
        <begin position="1"/>
        <end position="21"/>
    </location>
</feature>
<reference evidence="7 8" key="1">
    <citation type="submission" date="2021-12" db="EMBL/GenBank/DDBJ databases">
        <title>Genome sequencing of bacteria with rrn-lacking chromosome and rrn-plasmid.</title>
        <authorList>
            <person name="Anda M."/>
            <person name="Iwasaki W."/>
        </authorList>
    </citation>
    <scope>NUCLEOTIDE SEQUENCE [LARGE SCALE GENOMIC DNA]</scope>
    <source>
        <strain evidence="7 8">DSM 100852</strain>
    </source>
</reference>
<keyword evidence="4" id="KW-0676">Redox-active center</keyword>
<keyword evidence="8" id="KW-1185">Reference proteome</keyword>
<dbReference type="SUPFAM" id="SSF52833">
    <property type="entry name" value="Thioredoxin-like"/>
    <property type="match status" value="1"/>
</dbReference>
<keyword evidence="2" id="KW-0201">Cytochrome c-type biogenesis</keyword>
<comment type="subcellular location">
    <subcellularLocation>
        <location evidence="1">Cell envelope</location>
    </subcellularLocation>
</comment>
<dbReference type="InterPro" id="IPR013740">
    <property type="entry name" value="Redoxin"/>
</dbReference>
<evidence type="ECO:0000313" key="8">
    <source>
        <dbReference type="Proteomes" id="UP001348817"/>
    </source>
</evidence>
<dbReference type="EMBL" id="AP025314">
    <property type="protein sequence ID" value="BDD09292.1"/>
    <property type="molecule type" value="Genomic_DNA"/>
</dbReference>
<dbReference type="InterPro" id="IPR013766">
    <property type="entry name" value="Thioredoxin_domain"/>
</dbReference>
<dbReference type="Gene3D" id="3.40.30.10">
    <property type="entry name" value="Glutaredoxin"/>
    <property type="match status" value="1"/>
</dbReference>
<dbReference type="AlphaFoldDB" id="A0AAU9CV15"/>
<accession>A0AAU9CV15</accession>
<sequence length="471" mass="53935">MKLCHFSFLILLALAVSQSFGQTVIKGKLHGAVNQTVRYADISAKANFPLYCKKTKTDSKGNFRITLNTESPTFFWVAPEKAKLNYMIVKPDGKYKVEFGQEGENFKIKGTDAELNTFYSNLPHQALQALKKLGRDGDIHKKAKAKKVAEYKALDSLTKLKKLSQEVLNAIKRDRALFYAEQDILLSIRSPEPFKTVGEALRLANDPQYKTCVAFLPLTESIIKAKVRSDKSYSREKMRALAKQGKAHTFTVNTAKKYFEEPVKEAFIAYYIHERAFQKRFEKELVSLFDEFKQSYPASSFTPHVQPLVSKIEAFHKKVAQPAPDNIHFVENPKTVTSLEELLKKFKGQKLYVDVWATWCGPCKTEFEHNKELKKLLKRKGINVLYISIDRPDREKAWNEMIRYYELEGSHIRAEKPLVKDLEKIFGNGGGLSIPWYMLIDENGDIVKKRASRPADLQSLENEISVSFKSL</sequence>
<evidence type="ECO:0000256" key="2">
    <source>
        <dbReference type="ARBA" id="ARBA00022748"/>
    </source>
</evidence>
<keyword evidence="3" id="KW-1015">Disulfide bond</keyword>
<dbReference type="PANTHER" id="PTHR42852:SF6">
    <property type="entry name" value="THIOL:DISULFIDE INTERCHANGE PROTEIN DSBE"/>
    <property type="match status" value="1"/>
</dbReference>
<gene>
    <name evidence="7" type="ORF">FUAX_17240</name>
</gene>
<dbReference type="PROSITE" id="PS51352">
    <property type="entry name" value="THIOREDOXIN_2"/>
    <property type="match status" value="1"/>
</dbReference>
<proteinExistence type="predicted"/>
<keyword evidence="5" id="KW-0732">Signal</keyword>
<protein>
    <recommendedName>
        <fullName evidence="6">Thioredoxin domain-containing protein</fullName>
    </recommendedName>
</protein>
<evidence type="ECO:0000256" key="4">
    <source>
        <dbReference type="ARBA" id="ARBA00023284"/>
    </source>
</evidence>
<dbReference type="GO" id="GO:0016491">
    <property type="term" value="F:oxidoreductase activity"/>
    <property type="evidence" value="ECO:0007669"/>
    <property type="project" value="InterPro"/>
</dbReference>
<evidence type="ECO:0000256" key="3">
    <source>
        <dbReference type="ARBA" id="ARBA00023157"/>
    </source>
</evidence>
<evidence type="ECO:0000313" key="7">
    <source>
        <dbReference type="EMBL" id="BDD09292.1"/>
    </source>
</evidence>
<feature type="chain" id="PRO_5043863184" description="Thioredoxin domain-containing protein" evidence="5">
    <location>
        <begin position="22"/>
        <end position="471"/>
    </location>
</feature>
<evidence type="ECO:0000256" key="1">
    <source>
        <dbReference type="ARBA" id="ARBA00004196"/>
    </source>
</evidence>
<evidence type="ECO:0000256" key="5">
    <source>
        <dbReference type="SAM" id="SignalP"/>
    </source>
</evidence>
<dbReference type="InterPro" id="IPR050553">
    <property type="entry name" value="Thioredoxin_ResA/DsbE_sf"/>
</dbReference>
<feature type="domain" description="Thioredoxin" evidence="6">
    <location>
        <begin position="317"/>
        <end position="469"/>
    </location>
</feature>
<organism evidence="7 8">
    <name type="scientific">Fulvitalea axinellae</name>
    <dbReference type="NCBI Taxonomy" id="1182444"/>
    <lineage>
        <taxon>Bacteria</taxon>
        <taxon>Pseudomonadati</taxon>
        <taxon>Bacteroidota</taxon>
        <taxon>Cytophagia</taxon>
        <taxon>Cytophagales</taxon>
        <taxon>Persicobacteraceae</taxon>
        <taxon>Fulvitalea</taxon>
    </lineage>
</organism>